<dbReference type="GO" id="GO:0005829">
    <property type="term" value="C:cytosol"/>
    <property type="evidence" value="ECO:0007669"/>
    <property type="project" value="TreeGrafter"/>
</dbReference>
<feature type="region of interest" description="Disordered" evidence="1">
    <location>
        <begin position="197"/>
        <end position="256"/>
    </location>
</feature>
<dbReference type="InterPro" id="IPR021713">
    <property type="entry name" value="Folliculin"/>
</dbReference>
<dbReference type="Pfam" id="PF11704">
    <property type="entry name" value="Folliculin"/>
    <property type="match status" value="1"/>
</dbReference>
<dbReference type="GO" id="GO:0005096">
    <property type="term" value="F:GTPase activator activity"/>
    <property type="evidence" value="ECO:0007669"/>
    <property type="project" value="InterPro"/>
</dbReference>
<accession>A0A4S8W2U0</accession>
<dbReference type="PANTHER" id="PTHR31441:SF2">
    <property type="entry name" value="FOLLICULIN"/>
    <property type="match status" value="1"/>
</dbReference>
<organism evidence="3 4">
    <name type="scientific">Aureobasidium pullulans</name>
    <name type="common">Black yeast</name>
    <name type="synonym">Pullularia pullulans</name>
    <dbReference type="NCBI Taxonomy" id="5580"/>
    <lineage>
        <taxon>Eukaryota</taxon>
        <taxon>Fungi</taxon>
        <taxon>Dikarya</taxon>
        <taxon>Ascomycota</taxon>
        <taxon>Pezizomycotina</taxon>
        <taxon>Dothideomycetes</taxon>
        <taxon>Dothideomycetidae</taxon>
        <taxon>Dothideales</taxon>
        <taxon>Saccotheciaceae</taxon>
        <taxon>Aureobasidium</taxon>
    </lineage>
</organism>
<feature type="compositionally biased region" description="Pro residues" evidence="1">
    <location>
        <begin position="218"/>
        <end position="228"/>
    </location>
</feature>
<evidence type="ECO:0000259" key="2">
    <source>
        <dbReference type="Pfam" id="PF11704"/>
    </source>
</evidence>
<dbReference type="InterPro" id="IPR037520">
    <property type="entry name" value="Folliculin/SMCR8_longin"/>
</dbReference>
<name>A0A4S8W2U0_AURPU</name>
<dbReference type="Proteomes" id="UP000308014">
    <property type="component" value="Unassembled WGS sequence"/>
</dbReference>
<dbReference type="PANTHER" id="PTHR31441">
    <property type="entry name" value="FOLLICULIN FAMILY MEMBER"/>
    <property type="match status" value="1"/>
</dbReference>
<evidence type="ECO:0000256" key="1">
    <source>
        <dbReference type="SAM" id="MobiDB-lite"/>
    </source>
</evidence>
<feature type="domain" description="Folliculin/SMCR8 longin" evidence="2">
    <location>
        <begin position="70"/>
        <end position="314"/>
    </location>
</feature>
<evidence type="ECO:0000313" key="4">
    <source>
        <dbReference type="Proteomes" id="UP000308014"/>
    </source>
</evidence>
<sequence>MDTLISLGHFCEIHGPQALLTTSVQSPTATSAPPNETGTSCANCSYNVPAATTAPPVLRSRWRDSTFATTRAPSNPLLRDACTRALAVESLPRGQSSGSMTLTTDLATQGPKDARTVNVAHVFRLPDPRARGQRRAYAFVAVGSRSLFRHQMAVRTAFEAWAKSITTLAETHLTALQQGDSSDASPVELSAANVGSLRSYSSSATPSPPMSMGSAERTPPPLSPPHPQRTPSQPSSITPSTSHPPKQAPTSAAVTPVSSFLSAKSVDPDGYPRSSLSAASPLANVPKTRSLAEIVGDEYFFVRLHAEFCGLLKALIEKEIAEKGREHEDDGNGTIDEEDQRYGSGSDEDALHSGDDDDDEGCVVGWDRY</sequence>
<reference evidence="3 4" key="1">
    <citation type="submission" date="2018-10" db="EMBL/GenBank/DDBJ databases">
        <title>Fifty Aureobasidium pullulans genomes reveal a recombining polyextremotolerant generalist.</title>
        <authorList>
            <person name="Gostincar C."/>
            <person name="Turk M."/>
            <person name="Zajc J."/>
            <person name="Gunde-Cimerman N."/>
        </authorList>
    </citation>
    <scope>NUCLEOTIDE SEQUENCE [LARGE SCALE GENOMIC DNA]</scope>
    <source>
        <strain evidence="3 4">EXF-11318</strain>
    </source>
</reference>
<protein>
    <recommendedName>
        <fullName evidence="2">Folliculin/SMCR8 longin domain-containing protein</fullName>
    </recommendedName>
</protein>
<feature type="compositionally biased region" description="Low complexity" evidence="1">
    <location>
        <begin position="197"/>
        <end position="214"/>
    </location>
</feature>
<proteinExistence type="predicted"/>
<dbReference type="EMBL" id="QZAJ01000110">
    <property type="protein sequence ID" value="THW17340.1"/>
    <property type="molecule type" value="Genomic_DNA"/>
</dbReference>
<comment type="caution">
    <text evidence="3">The sequence shown here is derived from an EMBL/GenBank/DDBJ whole genome shotgun (WGS) entry which is preliminary data.</text>
</comment>
<feature type="region of interest" description="Disordered" evidence="1">
    <location>
        <begin position="324"/>
        <end position="369"/>
    </location>
</feature>
<feature type="compositionally biased region" description="Low complexity" evidence="1">
    <location>
        <begin position="230"/>
        <end position="245"/>
    </location>
</feature>
<evidence type="ECO:0000313" key="3">
    <source>
        <dbReference type="EMBL" id="THW17340.1"/>
    </source>
</evidence>
<gene>
    <name evidence="3" type="ORF">D6D24_03962</name>
</gene>
<dbReference type="AlphaFoldDB" id="A0A4S8W2U0"/>
<dbReference type="GO" id="GO:1904263">
    <property type="term" value="P:positive regulation of TORC1 signaling"/>
    <property type="evidence" value="ECO:0007669"/>
    <property type="project" value="TreeGrafter"/>
</dbReference>